<dbReference type="VEuPathDB" id="FungiDB:EMCG_05840"/>
<feature type="compositionally biased region" description="Gly residues" evidence="2">
    <location>
        <begin position="610"/>
        <end position="624"/>
    </location>
</feature>
<organism evidence="3 4">
    <name type="scientific">[Emmonsia] crescens</name>
    <dbReference type="NCBI Taxonomy" id="73230"/>
    <lineage>
        <taxon>Eukaryota</taxon>
        <taxon>Fungi</taxon>
        <taxon>Dikarya</taxon>
        <taxon>Ascomycota</taxon>
        <taxon>Pezizomycotina</taxon>
        <taxon>Eurotiomycetes</taxon>
        <taxon>Eurotiomycetidae</taxon>
        <taxon>Onygenales</taxon>
        <taxon>Ajellomycetaceae</taxon>
        <taxon>Emergomyces</taxon>
    </lineage>
</organism>
<feature type="compositionally biased region" description="Polar residues" evidence="2">
    <location>
        <begin position="406"/>
        <end position="417"/>
    </location>
</feature>
<feature type="region of interest" description="Disordered" evidence="2">
    <location>
        <begin position="566"/>
        <end position="641"/>
    </location>
</feature>
<feature type="coiled-coil region" evidence="1">
    <location>
        <begin position="523"/>
        <end position="550"/>
    </location>
</feature>
<accession>A0A0G2ID91</accession>
<feature type="region of interest" description="Disordered" evidence="2">
    <location>
        <begin position="195"/>
        <end position="236"/>
    </location>
</feature>
<dbReference type="PANTHER" id="PTHR40130:SF1">
    <property type="entry name" value="SPINDLE POLE BODY-ASSOCIATED PROTEIN CUT12 DOMAIN-CONTAINING PROTEIN"/>
    <property type="match status" value="1"/>
</dbReference>
<feature type="region of interest" description="Disordered" evidence="2">
    <location>
        <begin position="356"/>
        <end position="417"/>
    </location>
</feature>
<evidence type="ECO:0000256" key="2">
    <source>
        <dbReference type="SAM" id="MobiDB-lite"/>
    </source>
</evidence>
<feature type="compositionally biased region" description="Pro residues" evidence="2">
    <location>
        <begin position="494"/>
        <end position="504"/>
    </location>
</feature>
<gene>
    <name evidence="3" type="ORF">EMCG_05840</name>
</gene>
<reference evidence="4" key="1">
    <citation type="journal article" date="2015" name="PLoS Genet.">
        <title>The dynamic genome and transcriptome of the human fungal pathogen Blastomyces and close relative Emmonsia.</title>
        <authorList>
            <person name="Munoz J.F."/>
            <person name="Gauthier G.M."/>
            <person name="Desjardins C.A."/>
            <person name="Gallo J.E."/>
            <person name="Holder J."/>
            <person name="Sullivan T.D."/>
            <person name="Marty A.J."/>
            <person name="Carmen J.C."/>
            <person name="Chen Z."/>
            <person name="Ding L."/>
            <person name="Gujja S."/>
            <person name="Magrini V."/>
            <person name="Misas E."/>
            <person name="Mitreva M."/>
            <person name="Priest M."/>
            <person name="Saif S."/>
            <person name="Whiston E.A."/>
            <person name="Young S."/>
            <person name="Zeng Q."/>
            <person name="Goldman W.E."/>
            <person name="Mardis E.R."/>
            <person name="Taylor J.W."/>
            <person name="McEwen J.G."/>
            <person name="Clay O.K."/>
            <person name="Klein B.S."/>
            <person name="Cuomo C.A."/>
        </authorList>
    </citation>
    <scope>NUCLEOTIDE SEQUENCE [LARGE SCALE GENOMIC DNA]</scope>
    <source>
        <strain evidence="4">UAMH 3008</strain>
    </source>
</reference>
<proteinExistence type="predicted"/>
<dbReference type="OrthoDB" id="3197614at2759"/>
<dbReference type="EMBL" id="LCZI01000096">
    <property type="protein sequence ID" value="KKZ68553.1"/>
    <property type="molecule type" value="Genomic_DNA"/>
</dbReference>
<sequence>MESSPLTLAHSHARNALFETRKSNPVAASEEHDLAAGEFSTAAQGTLDPDALRTLQLLEKHHKRLAEILRFQHEHPAVASPESTNAPSTLSAAQPSKFNSPSAGRGLASAPTSSLENIHQPPRLPTQHRALQRDTSSIASNLASARGIPSHPPRGSPASPAISTQNAGAKMAGAPVRTRLEGTGLDALNAELKSRPNLISKRRPSSSPTAISPTDIIDQQTAPPEPSETPKLGFGFPTDESFQRFYSTFEGLISKLSGPLAFASLPLGIDPASQKSAADTQLDRNPASADIASHSTEPPDVNKLVSGAALRALRGRDGSNGSPGHTNPAESFYVVPTAGGTISYAGILSRAEKEARRNSLGDSRDDDFVDARESPLPLESPPVTTASGRDRKRAGGRSRGTGALERSTTQAATHPNTKTLEELQMENQALKHLSDTLSKRLHMWEVNAQSSSLALQQSLKAIQHQSTTLPTRQLSPVSSAAPQVSHIHGIQSPPVPAAGPPVPPGEGAVSGQSQSPLPDTARLVELEERARRSEKELQRVGRENEKLRDVVGRYRDRWEKLKEGARVRREGNGSGSVNANDNGKPIERSKSAATTALTNATVIDESAANRGGGGGAAAGGTNEGGGKEEGDDDIGKGLLDD</sequence>
<evidence type="ECO:0000256" key="1">
    <source>
        <dbReference type="SAM" id="Coils"/>
    </source>
</evidence>
<keyword evidence="1" id="KW-0175">Coiled coil</keyword>
<evidence type="ECO:0000313" key="3">
    <source>
        <dbReference type="EMBL" id="KKZ68553.1"/>
    </source>
</evidence>
<dbReference type="Gene3D" id="1.20.58.80">
    <property type="entry name" value="Phosphotransferase system, lactose/cellobiose-type IIA subunit"/>
    <property type="match status" value="1"/>
</dbReference>
<name>A0A0G2ID91_9EURO</name>
<feature type="compositionally biased region" description="Polar residues" evidence="2">
    <location>
        <begin position="205"/>
        <end position="222"/>
    </location>
</feature>
<feature type="compositionally biased region" description="Polar residues" evidence="2">
    <location>
        <begin position="591"/>
        <end position="601"/>
    </location>
</feature>
<comment type="caution">
    <text evidence="3">The sequence shown here is derived from an EMBL/GenBank/DDBJ whole genome shotgun (WGS) entry which is preliminary data.</text>
</comment>
<dbReference type="AlphaFoldDB" id="A0A0G2ID91"/>
<protein>
    <submittedName>
        <fullName evidence="3">Uncharacterized protein</fullName>
    </submittedName>
</protein>
<feature type="region of interest" description="Disordered" evidence="2">
    <location>
        <begin position="275"/>
        <end position="302"/>
    </location>
</feature>
<dbReference type="Proteomes" id="UP000034164">
    <property type="component" value="Unassembled WGS sequence"/>
</dbReference>
<feature type="region of interest" description="Disordered" evidence="2">
    <location>
        <begin position="77"/>
        <end position="132"/>
    </location>
</feature>
<feature type="region of interest" description="Disordered" evidence="2">
    <location>
        <begin position="494"/>
        <end position="517"/>
    </location>
</feature>
<feature type="compositionally biased region" description="Basic and acidic residues" evidence="2">
    <location>
        <begin position="625"/>
        <end position="641"/>
    </location>
</feature>
<feature type="compositionally biased region" description="Polar residues" evidence="2">
    <location>
        <begin position="81"/>
        <end position="102"/>
    </location>
</feature>
<feature type="region of interest" description="Disordered" evidence="2">
    <location>
        <begin position="144"/>
        <end position="173"/>
    </location>
</feature>
<evidence type="ECO:0000313" key="4">
    <source>
        <dbReference type="Proteomes" id="UP000034164"/>
    </source>
</evidence>
<dbReference type="PANTHER" id="PTHR40130">
    <property type="entry name" value="EXPRESSED PROTEIN"/>
    <property type="match status" value="1"/>
</dbReference>